<protein>
    <submittedName>
        <fullName evidence="2">Uncharacterized protein</fullName>
    </submittedName>
</protein>
<feature type="signal peptide" evidence="1">
    <location>
        <begin position="1"/>
        <end position="25"/>
    </location>
</feature>
<dbReference type="EMBL" id="CAUYUJ010006914">
    <property type="protein sequence ID" value="CAK0819042.1"/>
    <property type="molecule type" value="Genomic_DNA"/>
</dbReference>
<evidence type="ECO:0000313" key="2">
    <source>
        <dbReference type="EMBL" id="CAK0819042.1"/>
    </source>
</evidence>
<organism evidence="2 3">
    <name type="scientific">Prorocentrum cordatum</name>
    <dbReference type="NCBI Taxonomy" id="2364126"/>
    <lineage>
        <taxon>Eukaryota</taxon>
        <taxon>Sar</taxon>
        <taxon>Alveolata</taxon>
        <taxon>Dinophyceae</taxon>
        <taxon>Prorocentrales</taxon>
        <taxon>Prorocentraceae</taxon>
        <taxon>Prorocentrum</taxon>
    </lineage>
</organism>
<keyword evidence="3" id="KW-1185">Reference proteome</keyword>
<evidence type="ECO:0000256" key="1">
    <source>
        <dbReference type="SAM" id="SignalP"/>
    </source>
</evidence>
<sequence length="242" mass="27430">MTIMFQGMFRTMAQLCAVGLVTTCAEHVDLQLMQIHTASLSRGNGIRQGCHTSTHGDECYEKVMWAMRTGVNLHPMWYLPLTSNSSFEDFQQHLHAVDRLSDVCPKPCAAAQSEERPAERLPAVPEQCRTSVEGDECYEKVEWAMRTGIKKHPEWYLPLTSNSSFEDFQQHLHAVDRLSDVCPKPCAAAQSEERPAERLPGPEQCRTSVEGDECYEKVEWAMRTGIKKHPEWYLPLTSTSKG</sequence>
<gene>
    <name evidence="2" type="ORF">PCOR1329_LOCUS21131</name>
</gene>
<proteinExistence type="predicted"/>
<dbReference type="Proteomes" id="UP001189429">
    <property type="component" value="Unassembled WGS sequence"/>
</dbReference>
<reference evidence="2" key="1">
    <citation type="submission" date="2023-10" db="EMBL/GenBank/DDBJ databases">
        <authorList>
            <person name="Chen Y."/>
            <person name="Shah S."/>
            <person name="Dougan E. K."/>
            <person name="Thang M."/>
            <person name="Chan C."/>
        </authorList>
    </citation>
    <scope>NUCLEOTIDE SEQUENCE [LARGE SCALE GENOMIC DNA]</scope>
</reference>
<accession>A0ABN9RQA3</accession>
<name>A0ABN9RQA3_9DINO</name>
<feature type="chain" id="PRO_5045985696" evidence="1">
    <location>
        <begin position="26"/>
        <end position="242"/>
    </location>
</feature>
<comment type="caution">
    <text evidence="2">The sequence shown here is derived from an EMBL/GenBank/DDBJ whole genome shotgun (WGS) entry which is preliminary data.</text>
</comment>
<evidence type="ECO:0000313" key="3">
    <source>
        <dbReference type="Proteomes" id="UP001189429"/>
    </source>
</evidence>
<keyword evidence="1" id="KW-0732">Signal</keyword>